<evidence type="ECO:0000256" key="2">
    <source>
        <dbReference type="SAM" id="MobiDB-lite"/>
    </source>
</evidence>
<reference evidence="4 5" key="1">
    <citation type="submission" date="2024-09" db="EMBL/GenBank/DDBJ databases">
        <title>Rethinking Asexuality: The Enigmatic Case of Functional Sexual Genes in Lepraria (Stereocaulaceae).</title>
        <authorList>
            <person name="Doellman M."/>
            <person name="Sun Y."/>
            <person name="Barcenas-Pena A."/>
            <person name="Lumbsch H.T."/>
            <person name="Grewe F."/>
        </authorList>
    </citation>
    <scope>NUCLEOTIDE SEQUENCE [LARGE SCALE GENOMIC DNA]</scope>
    <source>
        <strain evidence="4 5">Grewe 0041</strain>
    </source>
</reference>
<dbReference type="InterPro" id="IPR050593">
    <property type="entry name" value="LovG"/>
</dbReference>
<dbReference type="InterPro" id="IPR005645">
    <property type="entry name" value="FSH-like_dom"/>
</dbReference>
<evidence type="ECO:0000259" key="3">
    <source>
        <dbReference type="Pfam" id="PF03959"/>
    </source>
</evidence>
<proteinExistence type="predicted"/>
<evidence type="ECO:0000313" key="4">
    <source>
        <dbReference type="EMBL" id="KAL2046500.1"/>
    </source>
</evidence>
<dbReference type="PANTHER" id="PTHR48070">
    <property type="entry name" value="ESTERASE OVCA2"/>
    <property type="match status" value="1"/>
</dbReference>
<dbReference type="PANTHER" id="PTHR48070:SF6">
    <property type="entry name" value="ESTERASE OVCA2"/>
    <property type="match status" value="1"/>
</dbReference>
<dbReference type="EMBL" id="JBHFEH010000118">
    <property type="protein sequence ID" value="KAL2046500.1"/>
    <property type="molecule type" value="Genomic_DNA"/>
</dbReference>
<feature type="compositionally biased region" description="Basic and acidic residues" evidence="2">
    <location>
        <begin position="300"/>
        <end position="309"/>
    </location>
</feature>
<evidence type="ECO:0000313" key="5">
    <source>
        <dbReference type="Proteomes" id="UP001590951"/>
    </source>
</evidence>
<feature type="domain" description="Serine hydrolase" evidence="3">
    <location>
        <begin position="3"/>
        <end position="247"/>
    </location>
</feature>
<dbReference type="Proteomes" id="UP001590951">
    <property type="component" value="Unassembled WGS sequence"/>
</dbReference>
<feature type="region of interest" description="Disordered" evidence="2">
    <location>
        <begin position="289"/>
        <end position="312"/>
    </location>
</feature>
<keyword evidence="1" id="KW-0378">Hydrolase</keyword>
<evidence type="ECO:0000256" key="1">
    <source>
        <dbReference type="ARBA" id="ARBA00022801"/>
    </source>
</evidence>
<dbReference type="InterPro" id="IPR029058">
    <property type="entry name" value="AB_hydrolase_fold"/>
</dbReference>
<feature type="compositionally biased region" description="Polar residues" evidence="2">
    <location>
        <begin position="289"/>
        <end position="299"/>
    </location>
</feature>
<organism evidence="4 5">
    <name type="scientific">Lepraria finkii</name>
    <dbReference type="NCBI Taxonomy" id="1340010"/>
    <lineage>
        <taxon>Eukaryota</taxon>
        <taxon>Fungi</taxon>
        <taxon>Dikarya</taxon>
        <taxon>Ascomycota</taxon>
        <taxon>Pezizomycotina</taxon>
        <taxon>Lecanoromycetes</taxon>
        <taxon>OSLEUM clade</taxon>
        <taxon>Lecanoromycetidae</taxon>
        <taxon>Lecanorales</taxon>
        <taxon>Lecanorineae</taxon>
        <taxon>Stereocaulaceae</taxon>
        <taxon>Lepraria</taxon>
    </lineage>
</organism>
<protein>
    <recommendedName>
        <fullName evidence="3">Serine hydrolase domain-containing protein</fullName>
    </recommendedName>
</protein>
<dbReference type="SUPFAM" id="SSF53474">
    <property type="entry name" value="alpha/beta-Hydrolases"/>
    <property type="match status" value="1"/>
</dbReference>
<accession>A0ABR4AMR2</accession>
<keyword evidence="5" id="KW-1185">Reference proteome</keyword>
<gene>
    <name evidence="4" type="ORF">ABVK25_011812</name>
</gene>
<dbReference type="Gene3D" id="3.40.50.1820">
    <property type="entry name" value="alpha/beta hydrolase"/>
    <property type="match status" value="1"/>
</dbReference>
<dbReference type="Pfam" id="PF03959">
    <property type="entry name" value="FSH1"/>
    <property type="match status" value="1"/>
</dbReference>
<name>A0ABR4AMR2_9LECA</name>
<comment type="caution">
    <text evidence="4">The sequence shown here is derived from an EMBL/GenBank/DDBJ whole genome shotgun (WGS) entry which is preliminary data.</text>
</comment>
<sequence length="369" mass="41318">MTIKILALHGYTQSGPTLQRKVRRLQLHLEKVFPDVEFYFPSGPIKLRPTEKLWALNSRHYEPVINTEGTDANDKPDPDDIDSFAWHTLHNQRDPPNGLLHSLDVLSDILRVHGPFDGILGFSQGAVLAVMVASLLEGAPRKDAFQRNQQQCPDALCFPPGFEVLDHPPLKFGITYGALMGIPRMYAAFYEDPIVQTPFIHFSGRWDTVVGYEMAKAVEDAQIGGSRAVRITHPGAHVVPVDIKYLDAVVDFIKSLECFPSPNPPGTLDLHFTAKLPLRLGSWHVDNSSPSDLNSSMTDDSQHSFDYGRSRRPRIRANAARTRMLQRFPRKAMFRASADSAAELLVVEIKITQALKASGYHTQLQNMLF</sequence>